<name>A0ACC0UT57_9HYPO</name>
<proteinExistence type="predicted"/>
<keyword evidence="2" id="KW-1185">Reference proteome</keyword>
<comment type="caution">
    <text evidence="1">The sequence shown here is derived from an EMBL/GenBank/DDBJ whole genome shotgun (WGS) entry which is preliminary data.</text>
</comment>
<organism evidence="1 2">
    <name type="scientific">Trichothecium roseum</name>
    <dbReference type="NCBI Taxonomy" id="47278"/>
    <lineage>
        <taxon>Eukaryota</taxon>
        <taxon>Fungi</taxon>
        <taxon>Dikarya</taxon>
        <taxon>Ascomycota</taxon>
        <taxon>Pezizomycotina</taxon>
        <taxon>Sordariomycetes</taxon>
        <taxon>Hypocreomycetidae</taxon>
        <taxon>Hypocreales</taxon>
        <taxon>Hypocreales incertae sedis</taxon>
        <taxon>Trichothecium</taxon>
    </lineage>
</organism>
<reference evidence="1" key="1">
    <citation type="submission" date="2022-10" db="EMBL/GenBank/DDBJ databases">
        <title>Complete Genome of Trichothecium roseum strain YXFP-22015, a Plant Pathogen Isolated from Citrus.</title>
        <authorList>
            <person name="Wang Y."/>
            <person name="Zhu L."/>
        </authorList>
    </citation>
    <scope>NUCLEOTIDE SEQUENCE</scope>
    <source>
        <strain evidence="1">YXFP-22015</strain>
    </source>
</reference>
<sequence>MKLTAALLAGPLAAAAKDATFSQPVLWQDLPNLDIIRVGDIFYMTSSSRHYSPGGPVLRSEDLVGWEYWSHAVTDLAFPPAAAYDLNGDANRYGAGIASSCLAYRESGKKFYWAGCVGNQTFVYTSPAADGTWKQESVVDTCYEGCGMRFSDGDDSLYVVHSHEGKVSLAELDPDDLKEVNKEDIWQATPDMKDVKSTRLYHKEDKWYVTFAEGEANQHVLRSEEPWGPYESHQLLGGGSNNTSPVKGASNPQQGGLVDTPNGDWYYMGLVTADPGGQLPVLAPVSWANGWPEVKLVGGSWATEYPLPLSASSVKPLTGKDEFSTLGPQYEWNHDTDESSWFIEYEGLQLRPVTVTDDFFRARNTLTHRILGPKSTMTAELNTTYMADGDRAGVALLRYQAGWVGVAKDDGKLKFVAVNNVKMEANDDDEGWHTVDKGTEVSGDDLSAEGVTVWLRVEVDISPDAEKHEGVFSVSTDGSTFEKLGETHSMDDDDDDVESFPAYRYGIFSYSATKLGGRPTFASLDISQ</sequence>
<evidence type="ECO:0000313" key="1">
    <source>
        <dbReference type="EMBL" id="KAI9897276.1"/>
    </source>
</evidence>
<protein>
    <submittedName>
        <fullName evidence="1">Uncharacterized protein</fullName>
    </submittedName>
</protein>
<gene>
    <name evidence="1" type="ORF">N3K66_008298</name>
</gene>
<dbReference type="Proteomes" id="UP001163324">
    <property type="component" value="Chromosome 8"/>
</dbReference>
<accession>A0ACC0UT57</accession>
<dbReference type="EMBL" id="CM047947">
    <property type="protein sequence ID" value="KAI9897276.1"/>
    <property type="molecule type" value="Genomic_DNA"/>
</dbReference>
<evidence type="ECO:0000313" key="2">
    <source>
        <dbReference type="Proteomes" id="UP001163324"/>
    </source>
</evidence>